<proteinExistence type="predicted"/>
<organism evidence="2 3">
    <name type="scientific">Stratiformator vulcanicus</name>
    <dbReference type="NCBI Taxonomy" id="2527980"/>
    <lineage>
        <taxon>Bacteria</taxon>
        <taxon>Pseudomonadati</taxon>
        <taxon>Planctomycetota</taxon>
        <taxon>Planctomycetia</taxon>
        <taxon>Planctomycetales</taxon>
        <taxon>Planctomycetaceae</taxon>
        <taxon>Stratiformator</taxon>
    </lineage>
</organism>
<reference evidence="2 3" key="1">
    <citation type="submission" date="2019-02" db="EMBL/GenBank/DDBJ databases">
        <title>Deep-cultivation of Planctomycetes and their phenomic and genomic characterization uncovers novel biology.</title>
        <authorList>
            <person name="Wiegand S."/>
            <person name="Jogler M."/>
            <person name="Boedeker C."/>
            <person name="Pinto D."/>
            <person name="Vollmers J."/>
            <person name="Rivas-Marin E."/>
            <person name="Kohn T."/>
            <person name="Peeters S.H."/>
            <person name="Heuer A."/>
            <person name="Rast P."/>
            <person name="Oberbeckmann S."/>
            <person name="Bunk B."/>
            <person name="Jeske O."/>
            <person name="Meyerdierks A."/>
            <person name="Storesund J.E."/>
            <person name="Kallscheuer N."/>
            <person name="Luecker S."/>
            <person name="Lage O.M."/>
            <person name="Pohl T."/>
            <person name="Merkel B.J."/>
            <person name="Hornburger P."/>
            <person name="Mueller R.-W."/>
            <person name="Bruemmer F."/>
            <person name="Labrenz M."/>
            <person name="Spormann A.M."/>
            <person name="Op den Camp H."/>
            <person name="Overmann J."/>
            <person name="Amann R."/>
            <person name="Jetten M.S.M."/>
            <person name="Mascher T."/>
            <person name="Medema M.H."/>
            <person name="Devos D.P."/>
            <person name="Kaster A.-K."/>
            <person name="Ovreas L."/>
            <person name="Rohde M."/>
            <person name="Galperin M.Y."/>
            <person name="Jogler C."/>
        </authorList>
    </citation>
    <scope>NUCLEOTIDE SEQUENCE [LARGE SCALE GENOMIC DNA]</scope>
    <source>
        <strain evidence="2 3">Pan189</strain>
    </source>
</reference>
<dbReference type="InterPro" id="IPR055342">
    <property type="entry name" value="MreC_beta-barrel_core"/>
</dbReference>
<dbReference type="Proteomes" id="UP000317318">
    <property type="component" value="Chromosome"/>
</dbReference>
<dbReference type="KEGG" id="svp:Pan189_28890"/>
<evidence type="ECO:0000313" key="3">
    <source>
        <dbReference type="Proteomes" id="UP000317318"/>
    </source>
</evidence>
<evidence type="ECO:0000259" key="1">
    <source>
        <dbReference type="Pfam" id="PF04085"/>
    </source>
</evidence>
<dbReference type="Gene3D" id="2.40.10.350">
    <property type="entry name" value="Rod shape-determining protein MreC, domain 2"/>
    <property type="match status" value="1"/>
</dbReference>
<dbReference type="Gene3D" id="2.40.10.340">
    <property type="entry name" value="Rod shape-determining protein MreC, domain 1"/>
    <property type="match status" value="1"/>
</dbReference>
<evidence type="ECO:0000313" key="2">
    <source>
        <dbReference type="EMBL" id="QDT38495.1"/>
    </source>
</evidence>
<dbReference type="AlphaFoldDB" id="A0A517R3L6"/>
<keyword evidence="3" id="KW-1185">Reference proteome</keyword>
<feature type="domain" description="Rod shape-determining protein MreC beta-barrel core" evidence="1">
    <location>
        <begin position="169"/>
        <end position="295"/>
    </location>
</feature>
<accession>A0A517R3L6</accession>
<dbReference type="EMBL" id="CP036268">
    <property type="protein sequence ID" value="QDT38495.1"/>
    <property type="molecule type" value="Genomic_DNA"/>
</dbReference>
<dbReference type="PROSITE" id="PS51257">
    <property type="entry name" value="PROKAR_LIPOPROTEIN"/>
    <property type="match status" value="1"/>
</dbReference>
<dbReference type="Pfam" id="PF04085">
    <property type="entry name" value="MreC"/>
    <property type="match status" value="1"/>
</dbReference>
<gene>
    <name evidence="2" type="primary">mreC</name>
    <name evidence="2" type="ORF">Pan189_28890</name>
</gene>
<dbReference type="InterPro" id="IPR042175">
    <property type="entry name" value="Cell/Rod_MreC_2"/>
</dbReference>
<protein>
    <submittedName>
        <fullName evidence="2">Cell shape-determining protein MreC</fullName>
    </submittedName>
</protein>
<dbReference type="InterPro" id="IPR042177">
    <property type="entry name" value="Cell/Rod_1"/>
</dbReference>
<sequence>MVSGAGRSADADRRWSRLTAFTLLLGGCGLLIVPDSTRVAISEAMLELTVETSAIVRSVATEAGAESEPSIAEVPSQSFENTSAALRVRMAALQAENERLRVQLALPGPIRRGLSEAYSLLDCEVLARGRADSAIPPLLSSKAGEPLSGVVISLPESVASTSTEAGLDDALVMDGRVILGRVDSSSGRTARVTTVGAPEFRASVTIARPSGDAMSILTDGVLEGSTRGPARIKFVPSDIAIRAGDLVLSSASDALPGTCVYGTVGNAEVAAGAPHWDIELQPALTFSNSRHVQVLSLRTAAASNEGRP</sequence>
<name>A0A517R3L6_9PLAN</name>